<gene>
    <name evidence="16" type="ORF">ILUMI_04295</name>
</gene>
<dbReference type="GO" id="GO:0006281">
    <property type="term" value="P:DNA repair"/>
    <property type="evidence" value="ECO:0007669"/>
    <property type="project" value="InterPro"/>
</dbReference>
<dbReference type="Gene3D" id="2.40.50.140">
    <property type="entry name" value="Nucleic acid-binding proteins"/>
    <property type="match status" value="4"/>
</dbReference>
<dbReference type="GO" id="GO:0006260">
    <property type="term" value="P:DNA replication"/>
    <property type="evidence" value="ECO:0007669"/>
    <property type="project" value="UniProtKB-KW"/>
</dbReference>
<dbReference type="CDD" id="cd04475">
    <property type="entry name" value="RPA1_DBD_B"/>
    <property type="match status" value="1"/>
</dbReference>
<organism evidence="16 17">
    <name type="scientific">Ignelater luminosus</name>
    <name type="common">Cucubano</name>
    <name type="synonym">Pyrophorus luminosus</name>
    <dbReference type="NCBI Taxonomy" id="2038154"/>
    <lineage>
        <taxon>Eukaryota</taxon>
        <taxon>Metazoa</taxon>
        <taxon>Ecdysozoa</taxon>
        <taxon>Arthropoda</taxon>
        <taxon>Hexapoda</taxon>
        <taxon>Insecta</taxon>
        <taxon>Pterygota</taxon>
        <taxon>Neoptera</taxon>
        <taxon>Endopterygota</taxon>
        <taxon>Coleoptera</taxon>
        <taxon>Polyphaga</taxon>
        <taxon>Elateriformia</taxon>
        <taxon>Elateroidea</taxon>
        <taxon>Elateridae</taxon>
        <taxon>Agrypninae</taxon>
        <taxon>Pyrophorini</taxon>
        <taxon>Ignelater</taxon>
    </lineage>
</organism>
<dbReference type="Pfam" id="PF01336">
    <property type="entry name" value="tRNA_anti-codon"/>
    <property type="match status" value="1"/>
</dbReference>
<evidence type="ECO:0000256" key="11">
    <source>
        <dbReference type="RuleBase" id="RU364130"/>
    </source>
</evidence>
<evidence type="ECO:0000256" key="2">
    <source>
        <dbReference type="ARBA" id="ARBA00005690"/>
    </source>
</evidence>
<keyword evidence="8 11" id="KW-0539">Nucleus</keyword>
<comment type="subunit">
    <text evidence="10 11">Component of the heterotrimeric canonical replication protein A complex (RPA).</text>
</comment>
<dbReference type="OrthoDB" id="1751331at2759"/>
<dbReference type="CDD" id="cd04476">
    <property type="entry name" value="RPA1_DBD_C"/>
    <property type="match status" value="1"/>
</dbReference>
<dbReference type="PANTHER" id="PTHR47165:SF4">
    <property type="entry name" value="OS03G0429900 PROTEIN"/>
    <property type="match status" value="1"/>
</dbReference>
<evidence type="ECO:0000256" key="10">
    <source>
        <dbReference type="ARBA" id="ARBA00062035"/>
    </source>
</evidence>
<evidence type="ECO:0000256" key="4">
    <source>
        <dbReference type="ARBA" id="ARBA00022723"/>
    </source>
</evidence>
<dbReference type="FunFam" id="2.40.50.140:FF:000090">
    <property type="entry name" value="Replication protein A subunit"/>
    <property type="match status" value="1"/>
</dbReference>
<keyword evidence="5 11" id="KW-0863">Zinc-finger</keyword>
<dbReference type="InterPro" id="IPR004591">
    <property type="entry name" value="Rfa1"/>
</dbReference>
<evidence type="ECO:0000256" key="8">
    <source>
        <dbReference type="ARBA" id="ARBA00023242"/>
    </source>
</evidence>
<keyword evidence="3 11" id="KW-0235">DNA replication</keyword>
<dbReference type="CDD" id="cd04474">
    <property type="entry name" value="RPA1_DBD_A"/>
    <property type="match status" value="1"/>
</dbReference>
<protein>
    <recommendedName>
        <fullName evidence="11">Replication protein A subunit</fullName>
    </recommendedName>
</protein>
<reference evidence="16" key="1">
    <citation type="submission" date="2019-08" db="EMBL/GenBank/DDBJ databases">
        <title>The genome of the North American firefly Photinus pyralis.</title>
        <authorList>
            <consortium name="Photinus pyralis genome working group"/>
            <person name="Fallon T.R."/>
            <person name="Sander Lower S.E."/>
            <person name="Weng J.-K."/>
        </authorList>
    </citation>
    <scope>NUCLEOTIDE SEQUENCE</scope>
    <source>
        <strain evidence="16">TRF0915ILg1</strain>
        <tissue evidence="16">Whole body</tissue>
    </source>
</reference>
<dbReference type="GO" id="GO:0006310">
    <property type="term" value="P:DNA recombination"/>
    <property type="evidence" value="ECO:0007669"/>
    <property type="project" value="InterPro"/>
</dbReference>
<comment type="subcellular location">
    <subcellularLocation>
        <location evidence="1 11">Nucleus</location>
    </subcellularLocation>
</comment>
<dbReference type="InterPro" id="IPR007199">
    <property type="entry name" value="Rep_factor-A_N"/>
</dbReference>
<dbReference type="InterPro" id="IPR031657">
    <property type="entry name" value="REPA_OB_2"/>
</dbReference>
<feature type="domain" description="OB" evidence="12">
    <location>
        <begin position="294"/>
        <end position="365"/>
    </location>
</feature>
<evidence type="ECO:0000256" key="9">
    <source>
        <dbReference type="ARBA" id="ARBA00058595"/>
    </source>
</evidence>
<evidence type="ECO:0000256" key="1">
    <source>
        <dbReference type="ARBA" id="ARBA00004123"/>
    </source>
</evidence>
<keyword evidence="6 11" id="KW-0862">Zinc</keyword>
<evidence type="ECO:0000259" key="15">
    <source>
        <dbReference type="Pfam" id="PF16900"/>
    </source>
</evidence>
<evidence type="ECO:0000256" key="7">
    <source>
        <dbReference type="ARBA" id="ARBA00023125"/>
    </source>
</evidence>
<evidence type="ECO:0000259" key="12">
    <source>
        <dbReference type="Pfam" id="PF01336"/>
    </source>
</evidence>
<dbReference type="GO" id="GO:0003677">
    <property type="term" value="F:DNA binding"/>
    <property type="evidence" value="ECO:0007669"/>
    <property type="project" value="UniProtKB-KW"/>
</dbReference>
<feature type="domain" description="Replication factor-A protein 1 N-terminal" evidence="13">
    <location>
        <begin position="7"/>
        <end position="105"/>
    </location>
</feature>
<dbReference type="AlphaFoldDB" id="A0A8K0DCW1"/>
<evidence type="ECO:0000256" key="3">
    <source>
        <dbReference type="ARBA" id="ARBA00022705"/>
    </source>
</evidence>
<comment type="function">
    <text evidence="9 11">As part of the heterotrimeric replication protein A complex (RPA/RP-A), binds and stabilizes single-stranded DNA intermediates, that form during DNA replication or upon DNA stress. It prevents their reannealing and in parallel, recruits and activates different proteins and complexes involved in DNA metabolism. Thereby, it plays an essential role both in DNA replication and the cellular response to DNA damage.</text>
</comment>
<evidence type="ECO:0000259" key="14">
    <source>
        <dbReference type="Pfam" id="PF08646"/>
    </source>
</evidence>
<dbReference type="Pfam" id="PF08646">
    <property type="entry name" value="Rep_fac-A_C"/>
    <property type="match status" value="1"/>
</dbReference>
<dbReference type="FunFam" id="2.40.50.140:FF:000064">
    <property type="entry name" value="Replication protein A subunit"/>
    <property type="match status" value="1"/>
</dbReference>
<dbReference type="NCBIfam" id="TIGR00617">
    <property type="entry name" value="rpa1"/>
    <property type="match status" value="1"/>
</dbReference>
<sequence length="704" mass="80209">MAKKFRLSEGALQSIARSEHIENPIMQILGSKLLAVELVGTVRVRLLLSDGRNTTSYATITVVSRRFLNGDLENNTIIKVKNYKTSILKTEKGNRLVLVLLDLKTLLHGRYTTKIGNPEPLYNLNASSNEDLSPPLPAIVPLNIDRATSYEILNQETCSPPLPPTIPLPPTNNTEEESVNLDRVTQDDPLSLSDLDTDFFIAPTIPLPLNKSTKDECMDTYSTTLYDDAVPSTSSSFVNNLQLEENYIPSQILGNRNNRIMHNDEDPDIICPISSLTAYRYRWPVRVRVCKKSRIHNWKRSRSEGKLFSMDLSDRSGEICCKVFNDLVDKFYNTIVEGNVYCISNYKVRFADKRFHNLKNDYEMHFSNNTVVTECYSGVVPEIVYNFTNIYEIQDKEIGMEVDVIGVCKEISDVQTIHTKRTGRELKKREITLVDRTNTGVVLNIWGDDTEKPFEFSEQIPVIAVKRAKVAEFSGAKNLSAHAHTILKLDPYIPEACILRTVVDIDTIHDGILNNISISSITSESEIPWLTLQEVQEQHLEDSRRSNYFKTKVTILLFRTNNLLYKACPFEECKKKVVDLGNGQYRCEKCNCDYHNFKYRFIGTVNVGDSSSDMWISMFSPEVEKILETTSNEVAAVAETNPGALEDFATKASFKQYTMKCYTKMETFRDESRLKTVAVKVDDINYKEYNEHLISRINSLLNKN</sequence>
<comment type="caution">
    <text evidence="16">The sequence shown here is derived from an EMBL/GenBank/DDBJ whole genome shotgun (WGS) entry which is preliminary data.</text>
</comment>
<proteinExistence type="inferred from homology"/>
<keyword evidence="17" id="KW-1185">Reference proteome</keyword>
<dbReference type="FunFam" id="2.40.50.140:FF:000041">
    <property type="entry name" value="Replication protein A subunit"/>
    <property type="match status" value="1"/>
</dbReference>
<dbReference type="InterPro" id="IPR012340">
    <property type="entry name" value="NA-bd_OB-fold"/>
</dbReference>
<keyword evidence="7 11" id="KW-0238">DNA-binding</keyword>
<accession>A0A8K0DCW1</accession>
<dbReference type="EMBL" id="VTPC01001459">
    <property type="protein sequence ID" value="KAF2901894.1"/>
    <property type="molecule type" value="Genomic_DNA"/>
</dbReference>
<evidence type="ECO:0000313" key="16">
    <source>
        <dbReference type="EMBL" id="KAF2901894.1"/>
    </source>
</evidence>
<dbReference type="GO" id="GO:0008270">
    <property type="term" value="F:zinc ion binding"/>
    <property type="evidence" value="ECO:0007669"/>
    <property type="project" value="UniProtKB-KW"/>
</dbReference>
<keyword evidence="4 11" id="KW-0479">Metal-binding</keyword>
<feature type="domain" description="Replication protein A OB" evidence="15">
    <location>
        <begin position="390"/>
        <end position="487"/>
    </location>
</feature>
<evidence type="ECO:0000256" key="6">
    <source>
        <dbReference type="ARBA" id="ARBA00022833"/>
    </source>
</evidence>
<dbReference type="PANTHER" id="PTHR47165">
    <property type="entry name" value="OS03G0429900 PROTEIN"/>
    <property type="match status" value="1"/>
</dbReference>
<name>A0A8K0DCW1_IGNLU</name>
<feature type="domain" description="Replication factor A C-terminal" evidence="14">
    <location>
        <begin position="548"/>
        <end position="693"/>
    </location>
</feature>
<dbReference type="InterPro" id="IPR013955">
    <property type="entry name" value="Rep_factor-A_C"/>
</dbReference>
<dbReference type="Pfam" id="PF16900">
    <property type="entry name" value="REPA_OB_2"/>
    <property type="match status" value="1"/>
</dbReference>
<dbReference type="GO" id="GO:0005634">
    <property type="term" value="C:nucleus"/>
    <property type="evidence" value="ECO:0007669"/>
    <property type="project" value="UniProtKB-SubCell"/>
</dbReference>
<evidence type="ECO:0000313" key="17">
    <source>
        <dbReference type="Proteomes" id="UP000801492"/>
    </source>
</evidence>
<comment type="similarity">
    <text evidence="2 11">Belongs to the replication factor A protein 1 family.</text>
</comment>
<dbReference type="InterPro" id="IPR047192">
    <property type="entry name" value="Euk_RPA1_DBD_C"/>
</dbReference>
<dbReference type="Pfam" id="PF04057">
    <property type="entry name" value="Rep-A_N"/>
    <property type="match status" value="1"/>
</dbReference>
<dbReference type="SUPFAM" id="SSF50249">
    <property type="entry name" value="Nucleic acid-binding proteins"/>
    <property type="match status" value="4"/>
</dbReference>
<evidence type="ECO:0000256" key="5">
    <source>
        <dbReference type="ARBA" id="ARBA00022771"/>
    </source>
</evidence>
<dbReference type="Proteomes" id="UP000801492">
    <property type="component" value="Unassembled WGS sequence"/>
</dbReference>
<evidence type="ECO:0000259" key="13">
    <source>
        <dbReference type="Pfam" id="PF04057"/>
    </source>
</evidence>
<dbReference type="InterPro" id="IPR004365">
    <property type="entry name" value="NA-bd_OB_tRNA"/>
</dbReference>